<protein>
    <submittedName>
        <fullName evidence="1">Uncharacterized protein</fullName>
    </submittedName>
</protein>
<dbReference type="AlphaFoldDB" id="A0A8J4QI49"/>
<comment type="caution">
    <text evidence="1">The sequence shown here is derived from an EMBL/GenBank/DDBJ whole genome shotgun (WGS) entry which is preliminary data.</text>
</comment>
<evidence type="ECO:0000313" key="1">
    <source>
        <dbReference type="EMBL" id="KAF3947829.1"/>
    </source>
</evidence>
<gene>
    <name evidence="1" type="ORF">CMV_026095</name>
</gene>
<evidence type="ECO:0000313" key="2">
    <source>
        <dbReference type="Proteomes" id="UP000737018"/>
    </source>
</evidence>
<accession>A0A8J4QI49</accession>
<sequence>MLPPCIQAVHARGCNSLNSHSLLSQFGDVIGLPQNLACVRWSMPLANEERLEQVVVKGIKLTSSTSLRIQLASLAGNGST</sequence>
<proteinExistence type="predicted"/>
<keyword evidence="2" id="KW-1185">Reference proteome</keyword>
<dbReference type="Proteomes" id="UP000737018">
    <property type="component" value="Unassembled WGS sequence"/>
</dbReference>
<reference evidence="1" key="1">
    <citation type="submission" date="2020-03" db="EMBL/GenBank/DDBJ databases">
        <title>Castanea mollissima Vanexum genome sequencing.</title>
        <authorList>
            <person name="Staton M."/>
        </authorList>
    </citation>
    <scope>NUCLEOTIDE SEQUENCE</scope>
    <source>
        <tissue evidence="1">Leaf</tissue>
    </source>
</reference>
<organism evidence="1 2">
    <name type="scientific">Castanea mollissima</name>
    <name type="common">Chinese chestnut</name>
    <dbReference type="NCBI Taxonomy" id="60419"/>
    <lineage>
        <taxon>Eukaryota</taxon>
        <taxon>Viridiplantae</taxon>
        <taxon>Streptophyta</taxon>
        <taxon>Embryophyta</taxon>
        <taxon>Tracheophyta</taxon>
        <taxon>Spermatophyta</taxon>
        <taxon>Magnoliopsida</taxon>
        <taxon>eudicotyledons</taxon>
        <taxon>Gunneridae</taxon>
        <taxon>Pentapetalae</taxon>
        <taxon>rosids</taxon>
        <taxon>fabids</taxon>
        <taxon>Fagales</taxon>
        <taxon>Fagaceae</taxon>
        <taxon>Castanea</taxon>
    </lineage>
</organism>
<name>A0A8J4QI49_9ROSI</name>
<dbReference type="EMBL" id="JRKL02007361">
    <property type="protein sequence ID" value="KAF3947829.1"/>
    <property type="molecule type" value="Genomic_DNA"/>
</dbReference>